<gene>
    <name evidence="2" type="ORF">LEP1GSC035_1954</name>
</gene>
<organism evidence="2 3">
    <name type="scientific">Leptospira noguchii str. 2007001578</name>
    <dbReference type="NCBI Taxonomy" id="1049974"/>
    <lineage>
        <taxon>Bacteria</taxon>
        <taxon>Pseudomonadati</taxon>
        <taxon>Spirochaetota</taxon>
        <taxon>Spirochaetia</taxon>
        <taxon>Leptospirales</taxon>
        <taxon>Leptospiraceae</taxon>
        <taxon>Leptospira</taxon>
    </lineage>
</organism>
<proteinExistence type="predicted"/>
<evidence type="ECO:0008006" key="4">
    <source>
        <dbReference type="Google" id="ProtNLM"/>
    </source>
</evidence>
<comment type="caution">
    <text evidence="2">The sequence shown here is derived from an EMBL/GenBank/DDBJ whole genome shotgun (WGS) entry which is preliminary data.</text>
</comment>
<feature type="compositionally biased region" description="Polar residues" evidence="1">
    <location>
        <begin position="63"/>
        <end position="78"/>
    </location>
</feature>
<keyword evidence="3" id="KW-1185">Reference proteome</keyword>
<name>A0ABP2TD30_9LEPT</name>
<feature type="region of interest" description="Disordered" evidence="1">
    <location>
        <begin position="63"/>
        <end position="85"/>
    </location>
</feature>
<dbReference type="Proteomes" id="UP000012099">
    <property type="component" value="Unassembled WGS sequence"/>
</dbReference>
<evidence type="ECO:0000313" key="2">
    <source>
        <dbReference type="EMBL" id="EMN02023.1"/>
    </source>
</evidence>
<evidence type="ECO:0000313" key="3">
    <source>
        <dbReference type="Proteomes" id="UP000012099"/>
    </source>
</evidence>
<accession>A0ABP2TD30</accession>
<evidence type="ECO:0000256" key="1">
    <source>
        <dbReference type="SAM" id="MobiDB-lite"/>
    </source>
</evidence>
<protein>
    <recommendedName>
        <fullName evidence="4">Transcriptional regulator, YlxM/p13 domain protein</fullName>
    </recommendedName>
</protein>
<reference evidence="2 3" key="1">
    <citation type="submission" date="2013-01" db="EMBL/GenBank/DDBJ databases">
        <authorList>
            <person name="Harkins D.M."/>
            <person name="Durkin A.S."/>
            <person name="Brinkac L.M."/>
            <person name="Haft D.H."/>
            <person name="Selengut J.D."/>
            <person name="Sanka R."/>
            <person name="DePew J."/>
            <person name="Purushe J."/>
            <person name="Whelen A.C."/>
            <person name="Vinetz J.M."/>
            <person name="Sutton G.G."/>
            <person name="Nierman W.C."/>
            <person name="Fouts D.E."/>
        </authorList>
    </citation>
    <scope>NUCLEOTIDE SEQUENCE [LARGE SCALE GENOMIC DNA]</scope>
    <source>
        <strain evidence="2 3">2007001578</strain>
    </source>
</reference>
<sequence length="85" mass="9885">METHRFEYSIQSMANVLGVSRSGFYQFLKRSKNELEKYNPELVEFIRETWLTSRKELRLSSVASGSEESVFNLRSKNGSKSDETL</sequence>
<dbReference type="EMBL" id="AHMH02000029">
    <property type="protein sequence ID" value="EMN02023.1"/>
    <property type="molecule type" value="Genomic_DNA"/>
</dbReference>